<evidence type="ECO:0000313" key="6">
    <source>
        <dbReference type="EMBL" id="AEI39888.1"/>
    </source>
</evidence>
<keyword evidence="4" id="KW-0564">Palmitate</keyword>
<dbReference type="InterPro" id="IPR006059">
    <property type="entry name" value="SBP"/>
</dbReference>
<gene>
    <name evidence="6" type="ordered locus">KNP414_01324</name>
</gene>
<evidence type="ECO:0000256" key="2">
    <source>
        <dbReference type="ARBA" id="ARBA00022729"/>
    </source>
</evidence>
<dbReference type="Proteomes" id="UP000006620">
    <property type="component" value="Chromosome"/>
</dbReference>
<evidence type="ECO:0000256" key="4">
    <source>
        <dbReference type="ARBA" id="ARBA00023139"/>
    </source>
</evidence>
<keyword evidence="3" id="KW-0472">Membrane</keyword>
<dbReference type="KEGG" id="pms:KNP414_01324"/>
<proteinExistence type="predicted"/>
<dbReference type="HOGENOM" id="CLU_049575_0_0_9"/>
<keyword evidence="1" id="KW-1003">Cell membrane</keyword>
<dbReference type="AlphaFoldDB" id="F8FJC5"/>
<keyword evidence="2" id="KW-0732">Signal</keyword>
<dbReference type="PATRIC" id="fig|1036673.3.peg.1158"/>
<dbReference type="Pfam" id="PF01547">
    <property type="entry name" value="SBP_bac_1"/>
    <property type="match status" value="1"/>
</dbReference>
<evidence type="ECO:0000313" key="7">
    <source>
        <dbReference type="Proteomes" id="UP000006620"/>
    </source>
</evidence>
<protein>
    <submittedName>
        <fullName evidence="6">Extracellular solute-binding protein family 1</fullName>
    </submittedName>
</protein>
<evidence type="ECO:0000256" key="3">
    <source>
        <dbReference type="ARBA" id="ARBA00023136"/>
    </source>
</evidence>
<evidence type="ECO:0000256" key="1">
    <source>
        <dbReference type="ARBA" id="ARBA00022475"/>
    </source>
</evidence>
<dbReference type="PANTHER" id="PTHR43649:SF33">
    <property type="entry name" value="POLYGALACTURONAN_RHAMNOGALACTURONAN-BINDING PROTEIN YTCQ"/>
    <property type="match status" value="1"/>
</dbReference>
<accession>F8FJC5</accession>
<evidence type="ECO:0000256" key="5">
    <source>
        <dbReference type="ARBA" id="ARBA00023288"/>
    </source>
</evidence>
<dbReference type="PANTHER" id="PTHR43649">
    <property type="entry name" value="ARABINOSE-BINDING PROTEIN-RELATED"/>
    <property type="match status" value="1"/>
</dbReference>
<name>F8FJC5_PAEMK</name>
<reference evidence="7" key="1">
    <citation type="submission" date="2011-06" db="EMBL/GenBank/DDBJ databases">
        <title>Complete genome sequence of Paenibacillus mucilaginosus KNP414.</title>
        <authorList>
            <person name="Wang J."/>
            <person name="Hu S."/>
            <person name="Hu X."/>
            <person name="Zhang B."/>
            <person name="Dong D."/>
            <person name="Zhang S."/>
            <person name="Zhao K."/>
            <person name="Wu D."/>
        </authorList>
    </citation>
    <scope>NUCLEOTIDE SEQUENCE [LARGE SCALE GENOMIC DNA]</scope>
    <source>
        <strain evidence="7">KNP414</strain>
    </source>
</reference>
<dbReference type="EMBL" id="CP002869">
    <property type="protein sequence ID" value="AEI39888.1"/>
    <property type="molecule type" value="Genomic_DNA"/>
</dbReference>
<organism evidence="6 7">
    <name type="scientific">Paenibacillus mucilaginosus (strain KNP414)</name>
    <dbReference type="NCBI Taxonomy" id="1036673"/>
    <lineage>
        <taxon>Bacteria</taxon>
        <taxon>Bacillati</taxon>
        <taxon>Bacillota</taxon>
        <taxon>Bacilli</taxon>
        <taxon>Bacillales</taxon>
        <taxon>Paenibacillaceae</taxon>
        <taxon>Paenibacillus</taxon>
    </lineage>
</organism>
<sequence>MFRAAPIRYDNNKETNITNKTVEGELLLKRSTAILAAAFAATSLLAACSSGGPESAGGSAAPDAGGLKGDITFLTHRTDLADTVLTDIAEEFMAKNPGVKITVESSKGDDVLKTQIAANELPDIMFVPSGLGMTRKDYPTYFVPIDDLGYTKENLWYYENGAGPDNHLYTLSIGLNYQGFVYSKAAFRAAGIEQAPKTMEEFLAAAEKLKAKGITPVASNFKDGWPLGNYADGAYSNDLTGSKNYQNTLISKDLFAKEPGSLLEGIQFLKTLADKGYLEKDLMSTNWDASKRDLAQGKIGMTYLGTWLPAQIEQNGGKPEDIGMFPVPGAKALVGSADYMYGVTKNSKSPEAAKAFLKFMWDNGYMPKKAGMIPPNKDYKADEPFLKELLSYNLPIVEWEAHVPEYQELINKAQIDAKKAAQEYVLAENPQEVIDKYNKKWAEARKALGK</sequence>
<reference evidence="6 7" key="2">
    <citation type="journal article" date="2013" name="Genome Announc.">
        <title>Genome Sequence of Growth-Improving Paenibacillus mucilaginosus Strain KNP414.</title>
        <authorList>
            <person name="Lu J.J."/>
            <person name="Wang J.F."/>
            <person name="Hu X.F."/>
        </authorList>
    </citation>
    <scope>NUCLEOTIDE SEQUENCE [LARGE SCALE GENOMIC DNA]</scope>
    <source>
        <strain evidence="6 7">KNP414</strain>
    </source>
</reference>
<dbReference type="Gene3D" id="3.40.190.10">
    <property type="entry name" value="Periplasmic binding protein-like II"/>
    <property type="match status" value="2"/>
</dbReference>
<keyword evidence="5" id="KW-0449">Lipoprotein</keyword>
<dbReference type="InterPro" id="IPR050490">
    <property type="entry name" value="Bact_solute-bd_prot1"/>
</dbReference>
<dbReference type="SUPFAM" id="SSF53850">
    <property type="entry name" value="Periplasmic binding protein-like II"/>
    <property type="match status" value="1"/>
</dbReference>